<sequence>MEKRKKNKNERKDRASSKNSESQTEHGPKNERMNKVSSKNSESQTEHGPKNERMNKVSSKNSESQTEHGPKNERMDKVSSKNSESQTEHGPKNERKDRVSSKNSESQTEHGPKNERKDRVSSKNSESQTEHGPKNERKDRVSSKNSESQTEHGQIVPTKGITKTDQALPHLLILSLADYFVGTDLRYIKLTSVFWKREFHLLQQAKSTLSFGLSMELQLLTTNNCSSTLNLRILFFSNHTNAPNMVLDLKSFILDVALVVHPTELARTTLVLNAPLNINTNVLDQKTIMLNALSVLMLPVFAKYLVMPSWIREKKYYILYIVKIWNLYMKKQNFSWSGVIIKNAGKEPRRKDFYREHFHYNPQPIFAYPALYDTRLHINRVYNLNVKEFKKEFVRLQTFKTFPRNAEQYPIMLAANGFINTGFDVTDKTTCFYCMKSYENWRYTDDIKSIHLRISPTCPMAIGLKCVNVPISTQKMITFHSAVSTNHEDLPMESRSIESLTLNSQIPEVGENFNRSHEASSSVQDTNQAGGFQVSDQFAEGSETALPVCFYCNVPDSYTDNGQDIMVKHIINSPSCGYVKLQMGHNYVETVLELATQQSQITEQMIRDRMNLPIAVGDRMNLPGDARDRMNLPRDARDRINLPRAIAFYPVTGGRYLQPGLTRAQVPHSGEFFNTVVKILKYIFKILVFSLLSLYGVYNIYTPEMETSIMKCLSPRPVHPKVEKKIQCVVLTLWLHGKFASWSIRGLIFPLLQKCYIYIAILNSTKHIFKYMLKCIYIL</sequence>
<keyword evidence="3" id="KW-1185">Reference proteome</keyword>
<dbReference type="Pfam" id="PF00653">
    <property type="entry name" value="BIR"/>
    <property type="match status" value="1"/>
</dbReference>
<dbReference type="GO" id="GO:0005737">
    <property type="term" value="C:cytoplasm"/>
    <property type="evidence" value="ECO:0007669"/>
    <property type="project" value="TreeGrafter"/>
</dbReference>
<gene>
    <name evidence="4" type="primary">LOC106078841</name>
</gene>
<dbReference type="InterPro" id="IPR001370">
    <property type="entry name" value="BIR_rpt"/>
</dbReference>
<feature type="compositionally biased region" description="Polar residues" evidence="1">
    <location>
        <begin position="143"/>
        <end position="152"/>
    </location>
</feature>
<reference evidence="4" key="1">
    <citation type="submission" date="2025-08" db="UniProtKB">
        <authorList>
            <consortium name="RefSeq"/>
        </authorList>
    </citation>
    <scope>IDENTIFICATION</scope>
</reference>
<dbReference type="OrthoDB" id="6063402at2759"/>
<evidence type="ECO:0000256" key="1">
    <source>
        <dbReference type="SAM" id="MobiDB-lite"/>
    </source>
</evidence>
<feature type="compositionally biased region" description="Basic and acidic residues" evidence="1">
    <location>
        <begin position="65"/>
        <end position="79"/>
    </location>
</feature>
<evidence type="ECO:0000256" key="2">
    <source>
        <dbReference type="SAM" id="Phobius"/>
    </source>
</evidence>
<organism evidence="3 4">
    <name type="scientific">Biomphalaria glabrata</name>
    <name type="common">Bloodfluke planorb</name>
    <name type="synonym">Freshwater snail</name>
    <dbReference type="NCBI Taxonomy" id="6526"/>
    <lineage>
        <taxon>Eukaryota</taxon>
        <taxon>Metazoa</taxon>
        <taxon>Spiralia</taxon>
        <taxon>Lophotrochozoa</taxon>
        <taxon>Mollusca</taxon>
        <taxon>Gastropoda</taxon>
        <taxon>Heterobranchia</taxon>
        <taxon>Euthyneura</taxon>
        <taxon>Panpulmonata</taxon>
        <taxon>Hygrophila</taxon>
        <taxon>Lymnaeoidea</taxon>
        <taxon>Planorbidae</taxon>
        <taxon>Biomphalaria</taxon>
    </lineage>
</organism>
<keyword evidence="2" id="KW-1133">Transmembrane helix</keyword>
<keyword evidence="2" id="KW-0812">Transmembrane</keyword>
<feature type="transmembrane region" description="Helical" evidence="2">
    <location>
        <begin position="288"/>
        <end position="306"/>
    </location>
</feature>
<protein>
    <submittedName>
        <fullName evidence="4">Uncharacterized protein LOC106078841 isoform X1</fullName>
    </submittedName>
</protein>
<dbReference type="Proteomes" id="UP001165740">
    <property type="component" value="Chromosome 4"/>
</dbReference>
<evidence type="ECO:0000313" key="3">
    <source>
        <dbReference type="Proteomes" id="UP001165740"/>
    </source>
</evidence>
<proteinExistence type="predicted"/>
<feature type="compositionally biased region" description="Basic and acidic residues" evidence="1">
    <location>
        <begin position="23"/>
        <end position="34"/>
    </location>
</feature>
<name>A0A9W3A6P3_BIOGL</name>
<feature type="transmembrane region" description="Helical" evidence="2">
    <location>
        <begin position="682"/>
        <end position="701"/>
    </location>
</feature>
<dbReference type="GeneID" id="106078841"/>
<evidence type="ECO:0000313" key="4">
    <source>
        <dbReference type="RefSeq" id="XP_055882838.1"/>
    </source>
</evidence>
<dbReference type="CDD" id="cd00022">
    <property type="entry name" value="BIR"/>
    <property type="match status" value="1"/>
</dbReference>
<dbReference type="PANTHER" id="PTHR10044:SF139">
    <property type="entry name" value="DEATH-ASSOCIATED INHIBITOR OF APOPTOSIS 2"/>
    <property type="match status" value="1"/>
</dbReference>
<feature type="compositionally biased region" description="Basic and acidic residues" evidence="1">
    <location>
        <begin position="44"/>
        <end position="55"/>
    </location>
</feature>
<dbReference type="InterPro" id="IPR050784">
    <property type="entry name" value="IAP"/>
</dbReference>
<keyword evidence="2" id="KW-0472">Membrane</keyword>
<dbReference type="GO" id="GO:0051726">
    <property type="term" value="P:regulation of cell cycle"/>
    <property type="evidence" value="ECO:0007669"/>
    <property type="project" value="TreeGrafter"/>
</dbReference>
<accession>A0A9W3A6P3</accession>
<dbReference type="AlphaFoldDB" id="A0A9W3A6P3"/>
<feature type="compositionally biased region" description="Basic and acidic residues" evidence="1">
    <location>
        <begin position="86"/>
        <end position="100"/>
    </location>
</feature>
<dbReference type="GO" id="GO:0005634">
    <property type="term" value="C:nucleus"/>
    <property type="evidence" value="ECO:0007669"/>
    <property type="project" value="TreeGrafter"/>
</dbReference>
<feature type="region of interest" description="Disordered" evidence="1">
    <location>
        <begin position="1"/>
        <end position="161"/>
    </location>
</feature>
<dbReference type="SUPFAM" id="SSF57924">
    <property type="entry name" value="Inhibitor of apoptosis (IAP) repeat"/>
    <property type="match status" value="2"/>
</dbReference>
<dbReference type="SMART" id="SM00238">
    <property type="entry name" value="BIR"/>
    <property type="match status" value="1"/>
</dbReference>
<dbReference type="Gene3D" id="1.10.1170.10">
    <property type="entry name" value="Inhibitor Of Apoptosis Protein (2mihbC-IAP-1), Chain A"/>
    <property type="match status" value="2"/>
</dbReference>
<feature type="compositionally biased region" description="Basic and acidic residues" evidence="1">
    <location>
        <begin position="107"/>
        <end position="121"/>
    </location>
</feature>
<dbReference type="RefSeq" id="XP_055882838.1">
    <property type="nucleotide sequence ID" value="XM_056026863.1"/>
</dbReference>
<feature type="compositionally biased region" description="Basic and acidic residues" evidence="1">
    <location>
        <begin position="128"/>
        <end position="142"/>
    </location>
</feature>
<dbReference type="PROSITE" id="PS50143">
    <property type="entry name" value="BIR_REPEAT_2"/>
    <property type="match status" value="1"/>
</dbReference>
<dbReference type="PANTHER" id="PTHR10044">
    <property type="entry name" value="INHIBITOR OF APOPTOSIS"/>
    <property type="match status" value="1"/>
</dbReference>